<evidence type="ECO:0000313" key="1">
    <source>
        <dbReference type="EMBL" id="RJG06642.1"/>
    </source>
</evidence>
<gene>
    <name evidence="1" type="ORF">D3870_12020</name>
</gene>
<reference evidence="1 2" key="1">
    <citation type="submission" date="2018-09" db="EMBL/GenBank/DDBJ databases">
        <authorList>
            <person name="Zhu H."/>
        </authorList>
    </citation>
    <scope>NUCLEOTIDE SEQUENCE [LARGE SCALE GENOMIC DNA]</scope>
    <source>
        <strain evidence="1 2">K2R10-39</strain>
    </source>
</reference>
<dbReference type="AlphaFoldDB" id="A0A418X2F3"/>
<proteinExistence type="predicted"/>
<sequence>MTDREIHDLIARCSLKGNASWEVLVSQFSKRLVALSDRLTEEELYSLMDIAIACYQKGCDEFSAGREAESFINEVRRRSRQISR</sequence>
<dbReference type="EMBL" id="QYUN01000002">
    <property type="protein sequence ID" value="RJG06642.1"/>
    <property type="molecule type" value="Genomic_DNA"/>
</dbReference>
<protein>
    <submittedName>
        <fullName evidence="1">Uncharacterized protein</fullName>
    </submittedName>
</protein>
<comment type="caution">
    <text evidence="1">The sequence shown here is derived from an EMBL/GenBank/DDBJ whole genome shotgun (WGS) entry which is preliminary data.</text>
</comment>
<evidence type="ECO:0000313" key="2">
    <source>
        <dbReference type="Proteomes" id="UP000285190"/>
    </source>
</evidence>
<dbReference type="OrthoDB" id="9857753at2"/>
<accession>A0A418X2F3</accession>
<organism evidence="1 2">
    <name type="scientific">Noviherbaspirillum cavernae</name>
    <dbReference type="NCBI Taxonomy" id="2320862"/>
    <lineage>
        <taxon>Bacteria</taxon>
        <taxon>Pseudomonadati</taxon>
        <taxon>Pseudomonadota</taxon>
        <taxon>Betaproteobacteria</taxon>
        <taxon>Burkholderiales</taxon>
        <taxon>Oxalobacteraceae</taxon>
        <taxon>Noviherbaspirillum</taxon>
    </lineage>
</organism>
<keyword evidence="2" id="KW-1185">Reference proteome</keyword>
<name>A0A418X2F3_9BURK</name>
<dbReference type="Proteomes" id="UP000285190">
    <property type="component" value="Unassembled WGS sequence"/>
</dbReference>
<dbReference type="RefSeq" id="WP_119739402.1">
    <property type="nucleotide sequence ID" value="NZ_QYUN01000002.1"/>
</dbReference>